<evidence type="ECO:0000256" key="1">
    <source>
        <dbReference type="ARBA" id="ARBA00009437"/>
    </source>
</evidence>
<dbReference type="Gene3D" id="1.10.10.10">
    <property type="entry name" value="Winged helix-like DNA-binding domain superfamily/Winged helix DNA-binding domain"/>
    <property type="match status" value="1"/>
</dbReference>
<dbReference type="InterPro" id="IPR000847">
    <property type="entry name" value="LysR_HTH_N"/>
</dbReference>
<dbReference type="SUPFAM" id="SSF46785">
    <property type="entry name" value="Winged helix' DNA-binding domain"/>
    <property type="match status" value="1"/>
</dbReference>
<dbReference type="PANTHER" id="PTHR30537">
    <property type="entry name" value="HTH-TYPE TRANSCRIPTIONAL REGULATOR"/>
    <property type="match status" value="1"/>
</dbReference>
<name>A0A9J6RMI4_9GAMM</name>
<keyword evidence="4" id="KW-0804">Transcription</keyword>
<comment type="similarity">
    <text evidence="1">Belongs to the LysR transcriptional regulatory family.</text>
</comment>
<dbReference type="GO" id="GO:0003700">
    <property type="term" value="F:DNA-binding transcription factor activity"/>
    <property type="evidence" value="ECO:0007669"/>
    <property type="project" value="InterPro"/>
</dbReference>
<keyword evidence="2" id="KW-0805">Transcription regulation</keyword>
<dbReference type="PROSITE" id="PS50931">
    <property type="entry name" value="HTH_LYSR"/>
    <property type="match status" value="1"/>
</dbReference>
<proteinExistence type="inferred from homology"/>
<keyword evidence="7" id="KW-1185">Reference proteome</keyword>
<evidence type="ECO:0000313" key="6">
    <source>
        <dbReference type="EMBL" id="MCZ0865400.1"/>
    </source>
</evidence>
<dbReference type="AlphaFoldDB" id="A0A9J6RMI4"/>
<evidence type="ECO:0000256" key="4">
    <source>
        <dbReference type="ARBA" id="ARBA00023163"/>
    </source>
</evidence>
<gene>
    <name evidence="6" type="ORF">O0V09_09320</name>
</gene>
<dbReference type="GO" id="GO:0043565">
    <property type="term" value="F:sequence-specific DNA binding"/>
    <property type="evidence" value="ECO:0007669"/>
    <property type="project" value="TreeGrafter"/>
</dbReference>
<evidence type="ECO:0000313" key="7">
    <source>
        <dbReference type="Proteomes" id="UP001069090"/>
    </source>
</evidence>
<dbReference type="InterPro" id="IPR005119">
    <property type="entry name" value="LysR_subst-bd"/>
</dbReference>
<dbReference type="SUPFAM" id="SSF53850">
    <property type="entry name" value="Periplasmic binding protein-like II"/>
    <property type="match status" value="1"/>
</dbReference>
<dbReference type="InterPro" id="IPR036390">
    <property type="entry name" value="WH_DNA-bd_sf"/>
</dbReference>
<dbReference type="GO" id="GO:0006351">
    <property type="term" value="P:DNA-templated transcription"/>
    <property type="evidence" value="ECO:0007669"/>
    <property type="project" value="TreeGrafter"/>
</dbReference>
<protein>
    <submittedName>
        <fullName evidence="6">LysR substrate-binding domain-containing protein</fullName>
    </submittedName>
</protein>
<comment type="caution">
    <text evidence="6">The sequence shown here is derived from an EMBL/GenBank/DDBJ whole genome shotgun (WGS) entry which is preliminary data.</text>
</comment>
<dbReference type="PANTHER" id="PTHR30537:SF26">
    <property type="entry name" value="GLYCINE CLEAVAGE SYSTEM TRANSCRIPTIONAL ACTIVATOR"/>
    <property type="match status" value="1"/>
</dbReference>
<accession>A0A9J6RMI4</accession>
<dbReference type="Pfam" id="PF03466">
    <property type="entry name" value="LysR_substrate"/>
    <property type="match status" value="1"/>
</dbReference>
<organism evidence="6 7">
    <name type="scientific">Dasania phycosphaerae</name>
    <dbReference type="NCBI Taxonomy" id="2950436"/>
    <lineage>
        <taxon>Bacteria</taxon>
        <taxon>Pseudomonadati</taxon>
        <taxon>Pseudomonadota</taxon>
        <taxon>Gammaproteobacteria</taxon>
        <taxon>Cellvibrionales</taxon>
        <taxon>Spongiibacteraceae</taxon>
        <taxon>Dasania</taxon>
    </lineage>
</organism>
<dbReference type="InterPro" id="IPR058163">
    <property type="entry name" value="LysR-type_TF_proteobact-type"/>
</dbReference>
<keyword evidence="3" id="KW-0238">DNA-binding</keyword>
<sequence>MRRYLPSLIALQCFEAAARHLSFTKAGEELYLTQSAVSRQIKNLEAFLGCTLFQRVKQRVQLTPTGETYAKGVRALLDQAEVLTREVSAGQASVIKLAAEPAVASRWLIPRLTQFKSAYPDIAIEVVTDMEKIYGEAHSYDLAILYGAGRWQGLQARFLMADELVAVAAPAVLGKQKAVAAYADITQFPLLHHTAQMSASDEWLLRAGYSVEAVKALPGQRFEHFHLLSQAALQGLGVAILPRYFAKEELENGRLVYACEQSLLSQEGYYVVVPKEKSELVTISRVADWFVAQGSSPAPNS</sequence>
<dbReference type="RefSeq" id="WP_258331545.1">
    <property type="nucleotide sequence ID" value="NZ_JAPTGG010000006.1"/>
</dbReference>
<evidence type="ECO:0000259" key="5">
    <source>
        <dbReference type="PROSITE" id="PS50931"/>
    </source>
</evidence>
<dbReference type="FunFam" id="1.10.10.10:FF:000038">
    <property type="entry name" value="Glycine cleavage system transcriptional activator"/>
    <property type="match status" value="1"/>
</dbReference>
<reference evidence="6 7" key="1">
    <citation type="submission" date="2022-12" db="EMBL/GenBank/DDBJ databases">
        <title>Dasania phycosphaerae sp. nov., isolated from particulate material of the south coast of Korea.</title>
        <authorList>
            <person name="Jiang Y."/>
        </authorList>
    </citation>
    <scope>NUCLEOTIDE SEQUENCE [LARGE SCALE GENOMIC DNA]</scope>
    <source>
        <strain evidence="6 7">GY-19</strain>
    </source>
</reference>
<evidence type="ECO:0000256" key="3">
    <source>
        <dbReference type="ARBA" id="ARBA00023125"/>
    </source>
</evidence>
<feature type="domain" description="HTH lysR-type" evidence="5">
    <location>
        <begin position="6"/>
        <end position="63"/>
    </location>
</feature>
<dbReference type="Pfam" id="PF00126">
    <property type="entry name" value="HTH_1"/>
    <property type="match status" value="1"/>
</dbReference>
<dbReference type="Proteomes" id="UP001069090">
    <property type="component" value="Unassembled WGS sequence"/>
</dbReference>
<evidence type="ECO:0000256" key="2">
    <source>
        <dbReference type="ARBA" id="ARBA00023015"/>
    </source>
</evidence>
<dbReference type="EMBL" id="JAPTGG010000006">
    <property type="protein sequence ID" value="MCZ0865400.1"/>
    <property type="molecule type" value="Genomic_DNA"/>
</dbReference>
<dbReference type="PRINTS" id="PR00039">
    <property type="entry name" value="HTHLYSR"/>
</dbReference>
<dbReference type="InterPro" id="IPR036388">
    <property type="entry name" value="WH-like_DNA-bd_sf"/>
</dbReference>
<dbReference type="Gene3D" id="3.40.190.10">
    <property type="entry name" value="Periplasmic binding protein-like II"/>
    <property type="match status" value="2"/>
</dbReference>